<dbReference type="AlphaFoldDB" id="A0A7K4M670"/>
<protein>
    <submittedName>
        <fullName evidence="6">THAP9 transposase</fullName>
    </submittedName>
</protein>
<dbReference type="PANTHER" id="PTHR47577">
    <property type="entry name" value="THAP DOMAIN-CONTAINING PROTEIN 6"/>
    <property type="match status" value="1"/>
</dbReference>
<feature type="domain" description="Transposable element P transposase-like RNase H" evidence="2">
    <location>
        <begin position="73"/>
        <end position="208"/>
    </location>
</feature>
<evidence type="ECO:0000259" key="4">
    <source>
        <dbReference type="Pfam" id="PF21789"/>
    </source>
</evidence>
<dbReference type="Pfam" id="PF22824">
    <property type="entry name" value="THAP9_C"/>
    <property type="match status" value="1"/>
</dbReference>
<accession>A0A7K4M670</accession>
<dbReference type="Pfam" id="PF21788">
    <property type="entry name" value="TNP-like_GBD"/>
    <property type="match status" value="1"/>
</dbReference>
<evidence type="ECO:0000259" key="3">
    <source>
        <dbReference type="Pfam" id="PF21788"/>
    </source>
</evidence>
<name>A0A7K4M670_9AVES</name>
<dbReference type="InterPro" id="IPR021896">
    <property type="entry name" value="THAP9-like_HTH"/>
</dbReference>
<proteinExistence type="predicted"/>
<dbReference type="InterPro" id="IPR048366">
    <property type="entry name" value="TNP-like_GBD"/>
</dbReference>
<evidence type="ECO:0000259" key="1">
    <source>
        <dbReference type="Pfam" id="PF12017"/>
    </source>
</evidence>
<dbReference type="Pfam" id="PF12017">
    <property type="entry name" value="Tnp_P_element"/>
    <property type="match status" value="1"/>
</dbReference>
<feature type="non-terminal residue" evidence="6">
    <location>
        <position position="717"/>
    </location>
</feature>
<dbReference type="InterPro" id="IPR048365">
    <property type="entry name" value="TNP-like_RNaseH_N"/>
</dbReference>
<gene>
    <name evidence="6" type="primary">Thap9</name>
    <name evidence="6" type="ORF">CRYUND_R02817</name>
</gene>
<reference evidence="6 7" key="1">
    <citation type="submission" date="2019-09" db="EMBL/GenBank/DDBJ databases">
        <title>Bird 10,000 Genomes (B10K) Project - Family phase.</title>
        <authorList>
            <person name="Zhang G."/>
        </authorList>
    </citation>
    <scope>NUCLEOTIDE SEQUENCE [LARGE SCALE GENOMIC DNA]</scope>
    <source>
        <strain evidence="6">B10K-MSB-37135</strain>
        <tissue evidence="6">Heart</tissue>
    </source>
</reference>
<evidence type="ECO:0000259" key="2">
    <source>
        <dbReference type="Pfam" id="PF21787"/>
    </source>
</evidence>
<organism evidence="6 7">
    <name type="scientific">Crypturellus undulatus</name>
    <dbReference type="NCBI Taxonomy" id="48396"/>
    <lineage>
        <taxon>Eukaryota</taxon>
        <taxon>Metazoa</taxon>
        <taxon>Chordata</taxon>
        <taxon>Craniata</taxon>
        <taxon>Vertebrata</taxon>
        <taxon>Euteleostomi</taxon>
        <taxon>Archelosauria</taxon>
        <taxon>Archosauria</taxon>
        <taxon>Dinosauria</taxon>
        <taxon>Saurischia</taxon>
        <taxon>Theropoda</taxon>
        <taxon>Coelurosauria</taxon>
        <taxon>Aves</taxon>
        <taxon>Palaeognathae</taxon>
        <taxon>Tinamiformes</taxon>
        <taxon>Tinamidae</taxon>
        <taxon>Crypturellus</taxon>
    </lineage>
</organism>
<feature type="domain" description="DNA transposase THAP9 C-terminal" evidence="5">
    <location>
        <begin position="510"/>
        <end position="681"/>
    </location>
</feature>
<dbReference type="PANTHER" id="PTHR47577:SF2">
    <property type="entry name" value="THAP DOMAIN CONTAINING 9"/>
    <property type="match status" value="1"/>
</dbReference>
<feature type="domain" description="Transposable element P transposase-like RNase H C-terminal" evidence="4">
    <location>
        <begin position="427"/>
        <end position="460"/>
    </location>
</feature>
<sequence>DLPRESHNWRHMTEYSLEMKQFACIFHLYHSKAYDCLRKIFPLPHPSSLTKQVHFLSFGWVSITYWLSNSGAAPGFSSDIFIRLQEKVEKGDQPYRYCALLVQDMALQRQQEWDARNQRLAGFVDVGAGVLDADEAPLASDVIILMAVGIVSPWRAPLGYFFVHSLSGHLLAQLLRQAINKLNNIGVAVLSVTAGATARGAETARALGIHIDPERLQCTFQHPPGSAHHITYFFDMCHALQLIRNALQCFQKMQWLGEAAKWQHVVELAALPEKRVPELCNSSSGCPGNEQCCYLKVNLATQLFSEGVADALEHLQNLGLASFQNCSGTVKFVRLMSRLRDVFQGRNPTARGHKGPLLVGNYSKIRHLFREARSFLLALTDSMGRCAIKSKRKLGFLSLLLNTESLTWLYTNYVLPEGLPVQCLLPHAFSLEQLELFLHAVRQACPGAGHPTCAAFQAAYGKLLASCSLAPGPHSSGFGDVSPLDLSTFCGTDLTLRKVRSQYDPTPGRTVAMEDPFSADLFVCDSATSNALTDLSLHEQSVTRAAGAVAERVASDLQCDVCVASLFEPGVSALRSGAVLYIKKSGGVSLPSASVHHITNVSEQVLRTYAPGRGGHKNSELWNLFLQQKIFSELLGERPLFPTLTDHFFDRPSCLDNHYVILVKKISRCYLHVRTNCAQNVNLKYPWGKPRWKRLKGKHSFALPLQQCQSSPSWVGP</sequence>
<dbReference type="InterPro" id="IPR048367">
    <property type="entry name" value="TNP-like_RNaseH_C"/>
</dbReference>
<evidence type="ECO:0000259" key="5">
    <source>
        <dbReference type="Pfam" id="PF22824"/>
    </source>
</evidence>
<feature type="domain" description="Transposable element P transposase-like GTP-binding insertion" evidence="3">
    <location>
        <begin position="237"/>
        <end position="356"/>
    </location>
</feature>
<dbReference type="EMBL" id="VWPW01084052">
    <property type="protein sequence ID" value="NWJ12132.1"/>
    <property type="molecule type" value="Genomic_DNA"/>
</dbReference>
<dbReference type="Pfam" id="PF21787">
    <property type="entry name" value="TNP-like_RNaseH_N"/>
    <property type="match status" value="1"/>
</dbReference>
<comment type="caution">
    <text evidence="6">The sequence shown here is derived from an EMBL/GenBank/DDBJ whole genome shotgun (WGS) entry which is preliminary data.</text>
</comment>
<dbReference type="InterPro" id="IPR055035">
    <property type="entry name" value="THAP9_C"/>
</dbReference>
<feature type="domain" description="THAP9-like helix-turn-helix" evidence="1">
    <location>
        <begin position="2"/>
        <end position="51"/>
    </location>
</feature>
<evidence type="ECO:0000313" key="6">
    <source>
        <dbReference type="EMBL" id="NWJ12132.1"/>
    </source>
</evidence>
<keyword evidence="7" id="KW-1185">Reference proteome</keyword>
<feature type="non-terminal residue" evidence="6">
    <location>
        <position position="1"/>
    </location>
</feature>
<evidence type="ECO:0000313" key="7">
    <source>
        <dbReference type="Proteomes" id="UP000534426"/>
    </source>
</evidence>
<dbReference type="Pfam" id="PF21789">
    <property type="entry name" value="TNP-like_RNaseH_C"/>
    <property type="match status" value="1"/>
</dbReference>
<dbReference type="Proteomes" id="UP000534426">
    <property type="component" value="Unassembled WGS sequence"/>
</dbReference>